<dbReference type="SUPFAM" id="SSF90257">
    <property type="entry name" value="Myosin rod fragments"/>
    <property type="match status" value="1"/>
</dbReference>
<reference evidence="3 4" key="1">
    <citation type="journal article" date="2018" name="Genome Biol. Evol.">
        <title>Multiple Roots of Fruiting Body Formation in Amoebozoa.</title>
        <authorList>
            <person name="Hillmann F."/>
            <person name="Forbes G."/>
            <person name="Novohradska S."/>
            <person name="Ferling I."/>
            <person name="Riege K."/>
            <person name="Groth M."/>
            <person name="Westermann M."/>
            <person name="Marz M."/>
            <person name="Spaller T."/>
            <person name="Winckler T."/>
            <person name="Schaap P."/>
            <person name="Glockner G."/>
        </authorList>
    </citation>
    <scope>NUCLEOTIDE SEQUENCE [LARGE SCALE GENOMIC DNA]</scope>
    <source>
        <strain evidence="3 4">Jena</strain>
    </source>
</reference>
<evidence type="ECO:0000313" key="4">
    <source>
        <dbReference type="Proteomes" id="UP000241769"/>
    </source>
</evidence>
<evidence type="ECO:0000313" key="3">
    <source>
        <dbReference type="EMBL" id="PRP84645.1"/>
    </source>
</evidence>
<accession>A0A2P6NKZ7</accession>
<feature type="region of interest" description="Disordered" evidence="2">
    <location>
        <begin position="1447"/>
        <end position="1467"/>
    </location>
</feature>
<feature type="coiled-coil region" evidence="1">
    <location>
        <begin position="915"/>
        <end position="1026"/>
    </location>
</feature>
<dbReference type="InterPro" id="IPR009078">
    <property type="entry name" value="Ferritin-like_SF"/>
</dbReference>
<dbReference type="PANTHER" id="PTHR42782">
    <property type="entry name" value="SI:CH73-314G15.3"/>
    <property type="match status" value="1"/>
</dbReference>
<protein>
    <submittedName>
        <fullName evidence="3">Uncharacterized protein</fullName>
    </submittedName>
</protein>
<evidence type="ECO:0000256" key="2">
    <source>
        <dbReference type="SAM" id="MobiDB-lite"/>
    </source>
</evidence>
<keyword evidence="1" id="KW-0175">Coiled coil</keyword>
<gene>
    <name evidence="3" type="ORF">PROFUN_07895</name>
</gene>
<feature type="coiled-coil region" evidence="1">
    <location>
        <begin position="169"/>
        <end position="203"/>
    </location>
</feature>
<dbReference type="CDD" id="cd00657">
    <property type="entry name" value="Ferritin_like"/>
    <property type="match status" value="1"/>
</dbReference>
<feature type="coiled-coil region" evidence="1">
    <location>
        <begin position="1069"/>
        <end position="1096"/>
    </location>
</feature>
<dbReference type="InterPro" id="IPR007402">
    <property type="entry name" value="DUF455"/>
</dbReference>
<feature type="region of interest" description="Disordered" evidence="2">
    <location>
        <begin position="1383"/>
        <end position="1402"/>
    </location>
</feature>
<name>A0A2P6NKZ7_9EUKA</name>
<feature type="coiled-coil region" evidence="1">
    <location>
        <begin position="1160"/>
        <end position="1375"/>
    </location>
</feature>
<feature type="compositionally biased region" description="Polar residues" evidence="2">
    <location>
        <begin position="1383"/>
        <end position="1398"/>
    </location>
</feature>
<dbReference type="EMBL" id="MDYQ01000059">
    <property type="protein sequence ID" value="PRP84645.1"/>
    <property type="molecule type" value="Genomic_DNA"/>
</dbReference>
<dbReference type="Pfam" id="PF04305">
    <property type="entry name" value="DUF455"/>
    <property type="match status" value="1"/>
</dbReference>
<sequence>MAGIFPFNFRGPFSPPLNNANEEKEKAKHDELLKKIQALTTQHGTDTADLGDDLISAKQLLREHAVRVVELEHQVGLLQRECKVLRHTDASNTDEQKIEAMEELLLQKERELYDRDNECAQLKKDLEEESKKRTTIQRDHREEVHRLKSSRNILESTLASSPKNEAEITQRLTQKIVRLENSSRKLEEEKSDLQRQLDEHHYLQNYLDSLLEKIQETDSESEGESTAQQDKLGRVIGWFEKMERRHIEMRDRLLMVQMEGKEGETEHSLEVEQLKSKIRKYKAKYMRVRAKEEEFGKREERIQFLESVVDKDVAILLEQLREEHKQLQEQHNNAIENHTKFQDEARLANVIQAEKELENISQQRILMEENETLHQQKSQLMEEIQQSRISMENLSHSSSVEAGKWKTQCSELKDKMNRVNRNIHQSVYELSPIINSSRNGSPLVIHEEHDETMDIHEEMLLIVDALKHSNTSIVALNEKNEEAERRVDHLEKERSVMIQDLESFSVALQGEKDKRKEQKKERREEMEDLLKQLDASREMIERHFAVISRMGADEIEGVEEMMKKRGEEMEEERRLHDIARETDEEEKEQMRQRIACLQSEQQERAKLVAEMKEMKIVLSEYERLNELLRSEMTDQQETSDTNISAKEREISQMNEKTREMQEAHDTLIHQLEEEKKREIEVREDLTLQLENVESQLLTLREAAQQKEVEESERSKEREEEISRLQGEKEKLVSDVEHLKSTQEDIEAELVRANEAHSAELEKLLHSSDLQNSEREERYQNKEKLVQQLSSELENLREQLSAVEKQLHETAATSQDLASARSQISDLQAQLDIVTREREKNTVERSLESEKERQDMEERIGEYERQLSEMEKDLEYQNDFYVNVIAEKDKLQKDFQGLTMKQIEISQHLTSSQTMLSEYKEINKNLTQQLSQMRHQLDEVKNEKEKERLNNNQLSDQLKQLNSEKEELSRANDAWNDHQDVLQQRIREFEEREKANGLRSIDRDSEEKRLRERIQQMETETENVRARYVILEEYKTKLEEERKVIGMNQSEAERQYRALSLDAGSKREANEQLIANNAALEETIKALQLRNDLLVQHSDAVARELNEKSLLIDTQNMELDNVHKMVLQRNLDLEMMTRYSDENQRKIEEYIVDANSYVEETHNLRLEIKKLSQSIHQIEERYVESRNAMCIIEKERIELRDQLKQVEDKYERACTERNLLRANYSDQLREETEKLQEEKKKSQELLQQLNEKERESRELEEATHEMESRLQNLEHESFEKQKKLIALKKEDQMKMDQLAHEKDELTLRLEDAQKERNEYRMQHEVKMQEMEAQVARWNTTLITAHSQKEARYDAEVRRLQSELALASEELHKIDTKPVTPTESLSTYYSIPTTPNQSRSEMGRPVDLSTVLRGRQAHKWVPANAQFERAEPSSTLDLTAYRSASFQPTVQATTPMQHRATLDPSQRTMSTQSINFQNRSNTTLGNVRAGSSWARATLDTTHQPTLINTTRSSFNLLPSSRSPEAERRRRRRRSMWPSQHLFSIIMKAVAIFALALLICFAAAEWKFTPPPHFVGPIWGGGEEYTSLTCGTNCQPTSRNCLWDPTTNQTCSATYSSKRGLVVAEDTASAASSAREDWLSIGSQKRCLSSQTAQESLYSLSGDILRSADPLTKAKLSQDVHRRWIARQLPLTLPNLSSEIVPERPSRPLKPLLVPVRQMPDYKTAGATLPEWLLHSIAHVELNAIDMVWDMLLRFKGEFPQDYYDDWVSLAADEARHFLMLNDRLNQLGRNYGDFPAHSALWKTAEDTSYDHLARITTMQLVEEVRALDAHERLCQRVGAFGDHQSRKIVDTICTEEVGHVAIGVRWFRYICEQRGVDPEPTFQSIFQQHNGGRFLPPLNYFARDKAGLERSWYQPLVANK</sequence>
<organism evidence="3 4">
    <name type="scientific">Planoprotostelium fungivorum</name>
    <dbReference type="NCBI Taxonomy" id="1890364"/>
    <lineage>
        <taxon>Eukaryota</taxon>
        <taxon>Amoebozoa</taxon>
        <taxon>Evosea</taxon>
        <taxon>Variosea</taxon>
        <taxon>Cavosteliida</taxon>
        <taxon>Cavosteliaceae</taxon>
        <taxon>Planoprotostelium</taxon>
    </lineage>
</organism>
<feature type="coiled-coil region" evidence="1">
    <location>
        <begin position="466"/>
        <end position="543"/>
    </location>
</feature>
<evidence type="ECO:0000256" key="1">
    <source>
        <dbReference type="SAM" id="Coils"/>
    </source>
</evidence>
<dbReference type="Proteomes" id="UP000241769">
    <property type="component" value="Unassembled WGS sequence"/>
</dbReference>
<feature type="coiled-coil region" evidence="1">
    <location>
        <begin position="264"/>
        <end position="383"/>
    </location>
</feature>
<feature type="coiled-coil region" evidence="1">
    <location>
        <begin position="91"/>
        <end position="139"/>
    </location>
</feature>
<dbReference type="OrthoDB" id="426882at2759"/>
<proteinExistence type="predicted"/>
<feature type="region of interest" description="Disordered" evidence="2">
    <location>
        <begin position="703"/>
        <end position="728"/>
    </location>
</feature>
<dbReference type="InParanoid" id="A0A2P6NKZ7"/>
<dbReference type="STRING" id="1890364.A0A2P6NKZ7"/>
<keyword evidence="4" id="KW-1185">Reference proteome</keyword>
<comment type="caution">
    <text evidence="3">The sequence shown here is derived from an EMBL/GenBank/DDBJ whole genome shotgun (WGS) entry which is preliminary data.</text>
</comment>
<dbReference type="PANTHER" id="PTHR42782:SF4">
    <property type="entry name" value="DUF455 DOMAIN-CONTAINING PROTEIN"/>
    <property type="match status" value="1"/>
</dbReference>
<feature type="region of interest" description="Disordered" evidence="2">
    <location>
        <begin position="1507"/>
        <end position="1531"/>
    </location>
</feature>
<dbReference type="SUPFAM" id="SSF47240">
    <property type="entry name" value="Ferritin-like"/>
    <property type="match status" value="1"/>
</dbReference>